<evidence type="ECO:0000259" key="7">
    <source>
        <dbReference type="PROSITE" id="PS50112"/>
    </source>
</evidence>
<accession>A0A6N8H9C3</accession>
<dbReference type="EMBL" id="WOWP01000016">
    <property type="protein sequence ID" value="MUV03219.1"/>
    <property type="molecule type" value="Genomic_DNA"/>
</dbReference>
<comment type="caution">
    <text evidence="9">The sequence shown here is derived from an EMBL/GenBank/DDBJ whole genome shotgun (WGS) entry which is preliminary data.</text>
</comment>
<dbReference type="PROSITE" id="PS50112">
    <property type="entry name" value="PAS"/>
    <property type="match status" value="1"/>
</dbReference>
<keyword evidence="3" id="KW-0597">Phosphoprotein</keyword>
<protein>
    <recommendedName>
        <fullName evidence="2">histidine kinase</fullName>
        <ecNumber evidence="2">2.7.13.3</ecNumber>
    </recommendedName>
</protein>
<evidence type="ECO:0000256" key="3">
    <source>
        <dbReference type="ARBA" id="ARBA00022553"/>
    </source>
</evidence>
<dbReference type="Pfam" id="PF08447">
    <property type="entry name" value="PAS_3"/>
    <property type="match status" value="2"/>
</dbReference>
<dbReference type="AlphaFoldDB" id="A0A6N8H9C3"/>
<dbReference type="InterPro" id="IPR005467">
    <property type="entry name" value="His_kinase_dom"/>
</dbReference>
<feature type="domain" description="PAC" evidence="8">
    <location>
        <begin position="98"/>
        <end position="149"/>
    </location>
</feature>
<reference evidence="9 10" key="1">
    <citation type="submission" date="2019-12" db="EMBL/GenBank/DDBJ databases">
        <authorList>
            <person name="Sun J.-Q."/>
        </authorList>
    </citation>
    <scope>NUCLEOTIDE SEQUENCE [LARGE SCALE GENOMIC DNA]</scope>
    <source>
        <strain evidence="9 10">JCM 17928</strain>
    </source>
</reference>
<evidence type="ECO:0000259" key="8">
    <source>
        <dbReference type="PROSITE" id="PS50113"/>
    </source>
</evidence>
<feature type="domain" description="PAC" evidence="8">
    <location>
        <begin position="226"/>
        <end position="279"/>
    </location>
</feature>
<dbReference type="InterPro" id="IPR035965">
    <property type="entry name" value="PAS-like_dom_sf"/>
</dbReference>
<dbReference type="SUPFAM" id="SSF55785">
    <property type="entry name" value="PYP-like sensor domain (PAS domain)"/>
    <property type="match status" value="2"/>
</dbReference>
<dbReference type="InterPro" id="IPR001610">
    <property type="entry name" value="PAC"/>
</dbReference>
<comment type="catalytic activity">
    <reaction evidence="1">
        <text>ATP + protein L-histidine = ADP + protein N-phospho-L-histidine.</text>
        <dbReference type="EC" id="2.7.13.3"/>
    </reaction>
</comment>
<organism evidence="9 10">
    <name type="scientific">Flavobacterium rakeshii</name>
    <dbReference type="NCBI Taxonomy" id="1038845"/>
    <lineage>
        <taxon>Bacteria</taxon>
        <taxon>Pseudomonadati</taxon>
        <taxon>Bacteroidota</taxon>
        <taxon>Flavobacteriia</taxon>
        <taxon>Flavobacteriales</taxon>
        <taxon>Flavobacteriaceae</taxon>
        <taxon>Flavobacterium</taxon>
    </lineage>
</organism>
<feature type="domain" description="Histidine kinase" evidence="6">
    <location>
        <begin position="297"/>
        <end position="509"/>
    </location>
</feature>
<dbReference type="Proteomes" id="UP000433945">
    <property type="component" value="Unassembled WGS sequence"/>
</dbReference>
<dbReference type="SUPFAM" id="SSF55874">
    <property type="entry name" value="ATPase domain of HSP90 chaperone/DNA topoisomerase II/histidine kinase"/>
    <property type="match status" value="1"/>
</dbReference>
<dbReference type="PANTHER" id="PTHR43304:SF1">
    <property type="entry name" value="PAC DOMAIN-CONTAINING PROTEIN"/>
    <property type="match status" value="1"/>
</dbReference>
<sequence>MCNFQKRYMTVSQHSQKIDGLYKKLLNQLPDMIFYISWDEVNGYTVLFLSEAVNDVFEYTVDELMANPRMFYDDRILEQDRDVFVEGLDYSRINMINWNLDFRIQLPKRGLRWMRLNAKPEKQEDGSIHFYGRVGDITEQKEQEHQLQVSEERYKFALKAASEGIWDWDMQTNMVYFSAQSMKIIGKEEKEAIIPLRDWQERMHVEDIREHALAKERHLVGETPSFENIYRIKTDEGKYKWVLSRGRIVQFDNEGTPIRSIGTHKDITQLKEKEIELGNTIDIVGEQNNRLVNFAHIVSHNLRSHAGNLKMLIDVFKNADQEEREEMLEHLEAISNGLYVTIGHLKELVEIQFEVKNVKERLNLRHYLKNILNILHNEIKKHGVNVEVNIPLDVMVTYNPAYLESILLNFTTNAIKYSSPERSPIIMYDFEIKDGKKILSITDNGLGIDLKKHKNSLFGMYKTFHKNQNSRGIGLFITKNQIEAMGGSVEVYSEVNKGTTFKIYFKDED</sequence>
<dbReference type="InterPro" id="IPR036890">
    <property type="entry name" value="HATPase_C_sf"/>
</dbReference>
<dbReference type="Pfam" id="PF02518">
    <property type="entry name" value="HATPase_c"/>
    <property type="match status" value="1"/>
</dbReference>
<evidence type="ECO:0000256" key="5">
    <source>
        <dbReference type="ARBA" id="ARBA00022777"/>
    </source>
</evidence>
<dbReference type="SMART" id="SM00387">
    <property type="entry name" value="HATPase_c"/>
    <property type="match status" value="1"/>
</dbReference>
<dbReference type="PRINTS" id="PR00344">
    <property type="entry name" value="BCTRLSENSOR"/>
</dbReference>
<dbReference type="PROSITE" id="PS50109">
    <property type="entry name" value="HIS_KIN"/>
    <property type="match status" value="1"/>
</dbReference>
<dbReference type="GO" id="GO:0004673">
    <property type="term" value="F:protein histidine kinase activity"/>
    <property type="evidence" value="ECO:0007669"/>
    <property type="project" value="UniProtKB-EC"/>
</dbReference>
<dbReference type="PROSITE" id="PS50113">
    <property type="entry name" value="PAC"/>
    <property type="match status" value="2"/>
</dbReference>
<dbReference type="InterPro" id="IPR052162">
    <property type="entry name" value="Sensor_kinase/Photoreceptor"/>
</dbReference>
<proteinExistence type="predicted"/>
<dbReference type="SMART" id="SM00091">
    <property type="entry name" value="PAS"/>
    <property type="match status" value="2"/>
</dbReference>
<dbReference type="NCBIfam" id="TIGR00229">
    <property type="entry name" value="sensory_box"/>
    <property type="match status" value="1"/>
</dbReference>
<evidence type="ECO:0000259" key="6">
    <source>
        <dbReference type="PROSITE" id="PS50109"/>
    </source>
</evidence>
<name>A0A6N8H9C3_9FLAO</name>
<evidence type="ECO:0000313" key="10">
    <source>
        <dbReference type="Proteomes" id="UP000433945"/>
    </source>
</evidence>
<keyword evidence="5" id="KW-0418">Kinase</keyword>
<dbReference type="PANTHER" id="PTHR43304">
    <property type="entry name" value="PHYTOCHROME-LIKE PROTEIN CPH1"/>
    <property type="match status" value="1"/>
</dbReference>
<keyword evidence="4" id="KW-0808">Transferase</keyword>
<dbReference type="InterPro" id="IPR004358">
    <property type="entry name" value="Sig_transdc_His_kin-like_C"/>
</dbReference>
<dbReference type="EC" id="2.7.13.3" evidence="2"/>
<evidence type="ECO:0000256" key="1">
    <source>
        <dbReference type="ARBA" id="ARBA00000085"/>
    </source>
</evidence>
<evidence type="ECO:0000313" key="9">
    <source>
        <dbReference type="EMBL" id="MUV03219.1"/>
    </source>
</evidence>
<dbReference type="InterPro" id="IPR013655">
    <property type="entry name" value="PAS_fold_3"/>
</dbReference>
<gene>
    <name evidence="9" type="ORF">GN157_05800</name>
</gene>
<evidence type="ECO:0000256" key="2">
    <source>
        <dbReference type="ARBA" id="ARBA00012438"/>
    </source>
</evidence>
<dbReference type="Gene3D" id="3.30.450.20">
    <property type="entry name" value="PAS domain"/>
    <property type="match status" value="2"/>
</dbReference>
<dbReference type="InterPro" id="IPR003594">
    <property type="entry name" value="HATPase_dom"/>
</dbReference>
<dbReference type="InterPro" id="IPR000700">
    <property type="entry name" value="PAS-assoc_C"/>
</dbReference>
<dbReference type="SMART" id="SM00086">
    <property type="entry name" value="PAC"/>
    <property type="match status" value="2"/>
</dbReference>
<dbReference type="OrthoDB" id="5522855at2"/>
<dbReference type="CDD" id="cd00130">
    <property type="entry name" value="PAS"/>
    <property type="match status" value="2"/>
</dbReference>
<keyword evidence="10" id="KW-1185">Reference proteome</keyword>
<feature type="domain" description="PAS" evidence="7">
    <location>
        <begin position="150"/>
        <end position="193"/>
    </location>
</feature>
<dbReference type="Gene3D" id="3.30.565.10">
    <property type="entry name" value="Histidine kinase-like ATPase, C-terminal domain"/>
    <property type="match status" value="1"/>
</dbReference>
<evidence type="ECO:0000256" key="4">
    <source>
        <dbReference type="ARBA" id="ARBA00022679"/>
    </source>
</evidence>
<dbReference type="InterPro" id="IPR000014">
    <property type="entry name" value="PAS"/>
</dbReference>